<name>A0A443J378_9RHOB</name>
<dbReference type="Proteomes" id="UP000285710">
    <property type="component" value="Unassembled WGS sequence"/>
</dbReference>
<comment type="caution">
    <text evidence="2">The sequence shown here is derived from an EMBL/GenBank/DDBJ whole genome shotgun (WGS) entry which is preliminary data.</text>
</comment>
<dbReference type="Proteomes" id="UP000285295">
    <property type="component" value="Unassembled WGS sequence"/>
</dbReference>
<evidence type="ECO:0000313" key="4">
    <source>
        <dbReference type="Proteomes" id="UP000285295"/>
    </source>
</evidence>
<dbReference type="AlphaFoldDB" id="A0A443J378"/>
<reference evidence="4 5" key="2">
    <citation type="submission" date="2019-01" db="EMBL/GenBank/DDBJ databases">
        <authorList>
            <person name="Li Y."/>
        </authorList>
    </citation>
    <scope>NUCLEOTIDE SEQUENCE [LARGE SCALE GENOMIC DNA]</scope>
    <source>
        <strain evidence="2 5">2D-5</strain>
        <strain evidence="3 4">D19-10-3-21</strain>
    </source>
</reference>
<evidence type="ECO:0000256" key="1">
    <source>
        <dbReference type="SAM" id="SignalP"/>
    </source>
</evidence>
<dbReference type="InterPro" id="IPR010642">
    <property type="entry name" value="Invasion_prot_B"/>
</dbReference>
<accession>A0A443KJ57</accession>
<evidence type="ECO:0008006" key="6">
    <source>
        <dbReference type="Google" id="ProtNLM"/>
    </source>
</evidence>
<keyword evidence="5" id="KW-1185">Reference proteome</keyword>
<dbReference type="RefSeq" id="WP_128235651.1">
    <property type="nucleotide sequence ID" value="NZ_SAUW01000002.1"/>
</dbReference>
<feature type="signal peptide" evidence="1">
    <location>
        <begin position="1"/>
        <end position="23"/>
    </location>
</feature>
<organism evidence="2 5">
    <name type="scientific">Paenirhodobacter populi</name>
    <dbReference type="NCBI Taxonomy" id="2306993"/>
    <lineage>
        <taxon>Bacteria</taxon>
        <taxon>Pseudomonadati</taxon>
        <taxon>Pseudomonadota</taxon>
        <taxon>Alphaproteobacteria</taxon>
        <taxon>Rhodobacterales</taxon>
        <taxon>Rhodobacter group</taxon>
        <taxon>Paenirhodobacter</taxon>
    </lineage>
</organism>
<dbReference type="EMBL" id="SAUX01000001">
    <property type="protein sequence ID" value="RWR32764.1"/>
    <property type="molecule type" value="Genomic_DNA"/>
</dbReference>
<dbReference type="Gene3D" id="2.60.40.1880">
    <property type="entry name" value="Invasion associated locus B (IalB) protein"/>
    <property type="match status" value="1"/>
</dbReference>
<proteinExistence type="predicted"/>
<feature type="chain" id="PRO_5036112650" description="Invasion associated locus B family protein" evidence="1">
    <location>
        <begin position="24"/>
        <end position="176"/>
    </location>
</feature>
<dbReference type="EMBL" id="SAUW01000002">
    <property type="protein sequence ID" value="RWR14773.1"/>
    <property type="molecule type" value="Genomic_DNA"/>
</dbReference>
<gene>
    <name evidence="3" type="ORF">D2T31_02005</name>
    <name evidence="2" type="ORF">D2T33_02110</name>
</gene>
<sequence length="176" mass="18231">MTTAKIIALGAALSGLWLAPALAQTDNTTAQDWQTSCIPGGCFATRVVTRPSEQPSPTGAQQQQILGVLVVGVKPDGGGILGAVLPLGSAIKPGARLVYGDQTVDVAYEVCLPDGCRAVAEPTPEQFAAVQTADKVELLFFAQNNPQQFSIDIPTDGLSSVVGTLTERAKTEAVPK</sequence>
<evidence type="ECO:0000313" key="3">
    <source>
        <dbReference type="EMBL" id="RWR32764.1"/>
    </source>
</evidence>
<keyword evidence="1" id="KW-0732">Signal</keyword>
<accession>A0A443J378</accession>
<dbReference type="InterPro" id="IPR038696">
    <property type="entry name" value="IalB_sf"/>
</dbReference>
<protein>
    <recommendedName>
        <fullName evidence="6">Invasion associated locus B family protein</fullName>
    </recommendedName>
</protein>
<reference evidence="4 5" key="1">
    <citation type="submission" date="2019-01" db="EMBL/GenBank/DDBJ databases">
        <title>Sinorhodobacter populi sp. nov. isolated from the symptomatic bark tissue of Populus euramericana canker.</title>
        <authorList>
            <person name="Xu G."/>
        </authorList>
    </citation>
    <scope>NUCLEOTIDE SEQUENCE [LARGE SCALE GENOMIC DNA]</scope>
    <source>
        <strain evidence="2 5">2D-5</strain>
        <strain evidence="3 4">D19-10-3-21</strain>
    </source>
</reference>
<evidence type="ECO:0000313" key="5">
    <source>
        <dbReference type="Proteomes" id="UP000285710"/>
    </source>
</evidence>
<dbReference type="Pfam" id="PF06776">
    <property type="entry name" value="IalB"/>
    <property type="match status" value="1"/>
</dbReference>
<evidence type="ECO:0000313" key="2">
    <source>
        <dbReference type="EMBL" id="RWR14773.1"/>
    </source>
</evidence>